<sequence length="127" mass="13888">MPHIVFEATKAMANAVDFPALLRTIHDRFHERGYAPVAAIRSRVVVLDAALSGMDADEQFVIAAMRTTVARQPEMEEAMAQAIHDALCAAIAESGYAGPWQCGVFREYVPVERYIKSSGGRPQDLPA</sequence>
<dbReference type="GO" id="GO:0008704">
    <property type="term" value="F:5-carboxymethyl-2-hydroxymuconate delta-isomerase activity"/>
    <property type="evidence" value="ECO:0007669"/>
    <property type="project" value="InterPro"/>
</dbReference>
<dbReference type="InterPro" id="IPR014347">
    <property type="entry name" value="Tautomerase/MIF_sf"/>
</dbReference>
<protein>
    <recommendedName>
        <fullName evidence="3">5-carboxymethyl-2-hydroxymuconate isomerase</fullName>
    </recommendedName>
</protein>
<dbReference type="Pfam" id="PF02962">
    <property type="entry name" value="CHMI"/>
    <property type="match status" value="1"/>
</dbReference>
<organism evidence="1 2">
    <name type="scientific">Paraburkholderia pallida</name>
    <dbReference type="NCBI Taxonomy" id="2547399"/>
    <lineage>
        <taxon>Bacteria</taxon>
        <taxon>Pseudomonadati</taxon>
        <taxon>Pseudomonadota</taxon>
        <taxon>Betaproteobacteria</taxon>
        <taxon>Burkholderiales</taxon>
        <taxon>Burkholderiaceae</taxon>
        <taxon>Paraburkholderia</taxon>
    </lineage>
</organism>
<dbReference type="Gene3D" id="3.30.429.10">
    <property type="entry name" value="Macrophage Migration Inhibitory Factor"/>
    <property type="match status" value="1"/>
</dbReference>
<dbReference type="EMBL" id="CP038151">
    <property type="protein sequence ID" value="QBR03381.1"/>
    <property type="molecule type" value="Genomic_DNA"/>
</dbReference>
<evidence type="ECO:0000313" key="1">
    <source>
        <dbReference type="EMBL" id="QBR03381.1"/>
    </source>
</evidence>
<gene>
    <name evidence="1" type="ORF">E1956_40335</name>
</gene>
<dbReference type="RefSeq" id="WP_134758875.1">
    <property type="nucleotide sequence ID" value="NZ_CP038151.1"/>
</dbReference>
<dbReference type="SUPFAM" id="SSF55331">
    <property type="entry name" value="Tautomerase/MIF"/>
    <property type="match status" value="1"/>
</dbReference>
<proteinExistence type="predicted"/>
<dbReference type="KEGG" id="ppai:E1956_40335"/>
<keyword evidence="2" id="KW-1185">Reference proteome</keyword>
<reference evidence="1 2" key="1">
    <citation type="submission" date="2019-03" db="EMBL/GenBank/DDBJ databases">
        <title>Paraburkholderia sp. 7MH5, isolated from subtropical forest soil.</title>
        <authorList>
            <person name="Gao Z.-H."/>
            <person name="Qiu L.-H."/>
        </authorList>
    </citation>
    <scope>NUCLEOTIDE SEQUENCE [LARGE SCALE GENOMIC DNA]</scope>
    <source>
        <strain evidence="1 2">7MH5</strain>
    </source>
</reference>
<name>A0A4P7D3P4_9BURK</name>
<evidence type="ECO:0000313" key="2">
    <source>
        <dbReference type="Proteomes" id="UP000295727"/>
    </source>
</evidence>
<accession>A0A4P7D3P4</accession>
<dbReference type="AlphaFoldDB" id="A0A4P7D3P4"/>
<evidence type="ECO:0008006" key="3">
    <source>
        <dbReference type="Google" id="ProtNLM"/>
    </source>
</evidence>
<dbReference type="InterPro" id="IPR004220">
    <property type="entry name" value="5-COMe_2-OHmuconate_Isoase"/>
</dbReference>
<dbReference type="OrthoDB" id="9016654at2"/>
<dbReference type="Proteomes" id="UP000295727">
    <property type="component" value="Chromosome 4"/>
</dbReference>